<name>A0A4U6BTA3_9BRAD</name>
<feature type="transmembrane region" description="Helical" evidence="4">
    <location>
        <begin position="99"/>
        <end position="120"/>
    </location>
</feature>
<dbReference type="SUPFAM" id="SSF103473">
    <property type="entry name" value="MFS general substrate transporter"/>
    <property type="match status" value="1"/>
</dbReference>
<feature type="transmembrane region" description="Helical" evidence="4">
    <location>
        <begin position="239"/>
        <end position="256"/>
    </location>
</feature>
<comment type="caution">
    <text evidence="6">The sequence shown here is derived from an EMBL/GenBank/DDBJ whole genome shotgun (WGS) entry which is preliminary data.</text>
</comment>
<evidence type="ECO:0000259" key="5">
    <source>
        <dbReference type="PROSITE" id="PS50850"/>
    </source>
</evidence>
<dbReference type="PANTHER" id="PTHR23537">
    <property type="match status" value="1"/>
</dbReference>
<dbReference type="OrthoDB" id="9797953at2"/>
<keyword evidence="2 4" id="KW-1133">Transmembrane helix</keyword>
<reference evidence="6" key="1">
    <citation type="submission" date="2019-04" db="EMBL/GenBank/DDBJ databases">
        <title>Whole genome sequencing of cave bacteria.</title>
        <authorList>
            <person name="Gan H.M."/>
            <person name="Barton H."/>
            <person name="Savka M.A."/>
        </authorList>
    </citation>
    <scope>NUCLEOTIDE SEQUENCE [LARGE SCALE GENOMIC DNA]</scope>
    <source>
        <strain evidence="6">LC387</strain>
    </source>
</reference>
<dbReference type="AlphaFoldDB" id="A0A4U6BTA3"/>
<accession>A0A4U6BTA3</accession>
<feature type="transmembrane region" description="Helical" evidence="4">
    <location>
        <begin position="71"/>
        <end position="93"/>
    </location>
</feature>
<dbReference type="PANTHER" id="PTHR23537:SF1">
    <property type="entry name" value="SUGAR TRANSPORTER"/>
    <property type="match status" value="1"/>
</dbReference>
<dbReference type="PROSITE" id="PS50850">
    <property type="entry name" value="MFS"/>
    <property type="match status" value="1"/>
</dbReference>
<dbReference type="Pfam" id="PF06779">
    <property type="entry name" value="MFS_4"/>
    <property type="match status" value="1"/>
</dbReference>
<keyword evidence="3 4" id="KW-0472">Membrane</keyword>
<keyword evidence="7" id="KW-1185">Reference proteome</keyword>
<dbReference type="InterPro" id="IPR036259">
    <property type="entry name" value="MFS_trans_sf"/>
</dbReference>
<feature type="domain" description="Major facilitator superfamily (MFS) profile" evidence="5">
    <location>
        <begin position="4"/>
        <end position="381"/>
    </location>
</feature>
<evidence type="ECO:0000256" key="2">
    <source>
        <dbReference type="ARBA" id="ARBA00022989"/>
    </source>
</evidence>
<sequence>MRMILIISLAAAIGLGIGRFAYSLVLPDMRDSLGWSYSTAGFMNTVNAIGYLAGALGAASFIRRVGLFRATWIGALACVISLGICALSGNVILFSFGRLLSGLGAAATFVGGGTLAATIAQSRPEKSALLLSLFYTGPGTGLIVSGLAAPFLLQYFGPGSWWIVWTVLTVLTALMMIPLLLNPVDVPATETSTATSSVPLRPIAFYLAGYFLFGAGYIAYMTFMIAYVRDGGGDAVAQSGFWCLIGLMSFVGPWLWRGLMARGESGMTTAIMIAVTCVGTFIALLGTSPMLLAASAFVFGLSFFPVVAATTVFARLNYPPEAWPKAIGVLTITFGIGQTLGPFVTGAITDAMGSLSYALTISTAALALGAVLCAFQRPLKG</sequence>
<evidence type="ECO:0000256" key="3">
    <source>
        <dbReference type="ARBA" id="ARBA00023136"/>
    </source>
</evidence>
<evidence type="ECO:0000313" key="7">
    <source>
        <dbReference type="Proteomes" id="UP000034832"/>
    </source>
</evidence>
<feature type="transmembrane region" description="Helical" evidence="4">
    <location>
        <begin position="203"/>
        <end position="227"/>
    </location>
</feature>
<evidence type="ECO:0000313" key="6">
    <source>
        <dbReference type="EMBL" id="TKT73909.1"/>
    </source>
</evidence>
<dbReference type="GO" id="GO:0005886">
    <property type="term" value="C:plasma membrane"/>
    <property type="evidence" value="ECO:0007669"/>
    <property type="project" value="TreeGrafter"/>
</dbReference>
<keyword evidence="1 4" id="KW-0812">Transmembrane</keyword>
<dbReference type="EMBL" id="LBIA02000001">
    <property type="protein sequence ID" value="TKT73909.1"/>
    <property type="molecule type" value="Genomic_DNA"/>
</dbReference>
<dbReference type="STRING" id="211460.YH63_12115"/>
<dbReference type="InterPro" id="IPR020846">
    <property type="entry name" value="MFS_dom"/>
</dbReference>
<dbReference type="Proteomes" id="UP000034832">
    <property type="component" value="Unassembled WGS sequence"/>
</dbReference>
<dbReference type="InterPro" id="IPR010645">
    <property type="entry name" value="MFS_4"/>
</dbReference>
<feature type="transmembrane region" description="Helical" evidence="4">
    <location>
        <begin position="268"/>
        <end position="286"/>
    </location>
</feature>
<dbReference type="Gene3D" id="1.20.1250.20">
    <property type="entry name" value="MFS general substrate transporter like domains"/>
    <property type="match status" value="1"/>
</dbReference>
<evidence type="ECO:0000256" key="1">
    <source>
        <dbReference type="ARBA" id="ARBA00022692"/>
    </source>
</evidence>
<feature type="transmembrane region" description="Helical" evidence="4">
    <location>
        <begin position="354"/>
        <end position="375"/>
    </location>
</feature>
<evidence type="ECO:0000256" key="4">
    <source>
        <dbReference type="SAM" id="Phobius"/>
    </source>
</evidence>
<gene>
    <name evidence="6" type="ORF">YH63_006825</name>
</gene>
<organism evidence="6 7">
    <name type="scientific">Afipia massiliensis</name>
    <dbReference type="NCBI Taxonomy" id="211460"/>
    <lineage>
        <taxon>Bacteria</taxon>
        <taxon>Pseudomonadati</taxon>
        <taxon>Pseudomonadota</taxon>
        <taxon>Alphaproteobacteria</taxon>
        <taxon>Hyphomicrobiales</taxon>
        <taxon>Nitrobacteraceae</taxon>
        <taxon>Afipia</taxon>
    </lineage>
</organism>
<feature type="transmembrane region" description="Helical" evidence="4">
    <location>
        <begin position="326"/>
        <end position="348"/>
    </location>
</feature>
<dbReference type="RefSeq" id="WP_046828249.1">
    <property type="nucleotide sequence ID" value="NZ_LBIA02000001.1"/>
</dbReference>
<feature type="transmembrane region" description="Helical" evidence="4">
    <location>
        <begin position="132"/>
        <end position="156"/>
    </location>
</feature>
<feature type="transmembrane region" description="Helical" evidence="4">
    <location>
        <begin position="292"/>
        <end position="314"/>
    </location>
</feature>
<protein>
    <submittedName>
        <fullName evidence="6">YbfB/YjiJ family MFS transporter</fullName>
    </submittedName>
</protein>
<proteinExistence type="predicted"/>
<dbReference type="GO" id="GO:0022857">
    <property type="term" value="F:transmembrane transporter activity"/>
    <property type="evidence" value="ECO:0007669"/>
    <property type="project" value="InterPro"/>
</dbReference>
<feature type="transmembrane region" description="Helical" evidence="4">
    <location>
        <begin position="162"/>
        <end position="182"/>
    </location>
</feature>
<feature type="transmembrane region" description="Helical" evidence="4">
    <location>
        <begin position="39"/>
        <end position="59"/>
    </location>
</feature>